<dbReference type="EMBL" id="JAAAWO010000002">
    <property type="protein sequence ID" value="NDW14783.1"/>
    <property type="molecule type" value="Genomic_DNA"/>
</dbReference>
<gene>
    <name evidence="4" type="ORF">GTQ48_04465</name>
</gene>
<dbReference type="Proteomes" id="UP000471381">
    <property type="component" value="Unassembled WGS sequence"/>
</dbReference>
<evidence type="ECO:0000256" key="2">
    <source>
        <dbReference type="SAM" id="Phobius"/>
    </source>
</evidence>
<sequence>MITTINTDTVKTSTVNKSIVNKGQVFKGSNNHLNSGENANEQASQRASISTESSNTKVPNYSKLATQLDAVKTDIKSKIGSEDAAYIRRVILAQRACEWTGRILLMLGFIQPLLWVVGVLSLATAKILDNMEIGHNVMHGQYDWMNDKHINSKAYEWDIACDGSSWNRVHNYEHHTYTNIIGKDRDFGYGLLRLSNDFRWRVKNLWQFITYVMLSVMFQWGVSYHEMAAERVFFGKKKDNRKNQLSHAELKRRFFSKGARQLVKDYVLFPLLAGPFFLYVFTGNLVANLLRNLWTSTIIFCGHFTGDVQTFSAEDCVDETQGQWYYRQGLGSSNIKGGKLFHVLTGHLSFQIEHHLFPDIPARRYKEMAPQVQAIFKEHGMHYNTGGFFKQYASVLKRIVRYSFP</sequence>
<dbReference type="PANTHER" id="PTHR19353:SF84">
    <property type="entry name" value="ACYL-COA DELTA-9-DESATURASE, DESB"/>
    <property type="match status" value="1"/>
</dbReference>
<keyword evidence="5" id="KW-1185">Reference proteome</keyword>
<evidence type="ECO:0000313" key="4">
    <source>
        <dbReference type="EMBL" id="NDW14783.1"/>
    </source>
</evidence>
<evidence type="ECO:0000313" key="5">
    <source>
        <dbReference type="Proteomes" id="UP000471381"/>
    </source>
</evidence>
<dbReference type="GO" id="GO:0016020">
    <property type="term" value="C:membrane"/>
    <property type="evidence" value="ECO:0007669"/>
    <property type="project" value="TreeGrafter"/>
</dbReference>
<proteinExistence type="predicted"/>
<feature type="domain" description="Fatty acid desaturase" evidence="3">
    <location>
        <begin position="115"/>
        <end position="385"/>
    </location>
</feature>
<feature type="transmembrane region" description="Helical" evidence="2">
    <location>
        <begin position="205"/>
        <end position="222"/>
    </location>
</feature>
<organism evidence="4 5">
    <name type="scientific">Alteromonas genovensis</name>
    <dbReference type="NCBI Taxonomy" id="471225"/>
    <lineage>
        <taxon>Bacteria</taxon>
        <taxon>Pseudomonadati</taxon>
        <taxon>Pseudomonadota</taxon>
        <taxon>Gammaproteobacteria</taxon>
        <taxon>Alteromonadales</taxon>
        <taxon>Alteromonadaceae</taxon>
        <taxon>Alteromonas/Salinimonas group</taxon>
        <taxon>Alteromonas</taxon>
    </lineage>
</organism>
<keyword evidence="2" id="KW-0812">Transmembrane</keyword>
<dbReference type="Pfam" id="PF00487">
    <property type="entry name" value="FA_desaturase"/>
    <property type="match status" value="1"/>
</dbReference>
<protein>
    <submittedName>
        <fullName evidence="4">Acyl-CoA desaturase</fullName>
    </submittedName>
</protein>
<dbReference type="RefSeq" id="WP_163105347.1">
    <property type="nucleotide sequence ID" value="NZ_JAAAWO010000002.1"/>
</dbReference>
<reference evidence="4 5" key="1">
    <citation type="submission" date="2020-01" db="EMBL/GenBank/DDBJ databases">
        <title>Genomes of bacteria type strains.</title>
        <authorList>
            <person name="Chen J."/>
            <person name="Zhu S."/>
            <person name="Yang J."/>
        </authorList>
    </citation>
    <scope>NUCLEOTIDE SEQUENCE [LARGE SCALE GENOMIC DNA]</scope>
    <source>
        <strain evidence="4 5">LMG 24078</strain>
    </source>
</reference>
<evidence type="ECO:0000259" key="3">
    <source>
        <dbReference type="Pfam" id="PF00487"/>
    </source>
</evidence>
<keyword evidence="2" id="KW-1133">Transmembrane helix</keyword>
<keyword evidence="2" id="KW-0472">Membrane</keyword>
<dbReference type="AlphaFoldDB" id="A0A6N9TBX1"/>
<comment type="caution">
    <text evidence="4">The sequence shown here is derived from an EMBL/GenBank/DDBJ whole genome shotgun (WGS) entry which is preliminary data.</text>
</comment>
<evidence type="ECO:0000256" key="1">
    <source>
        <dbReference type="SAM" id="MobiDB-lite"/>
    </source>
</evidence>
<dbReference type="GO" id="GO:0016717">
    <property type="term" value="F:oxidoreductase activity, acting on paired donors, with oxidation of a pair of donors resulting in the reduction of molecular oxygen to two molecules of water"/>
    <property type="evidence" value="ECO:0007669"/>
    <property type="project" value="TreeGrafter"/>
</dbReference>
<feature type="transmembrane region" description="Helical" evidence="2">
    <location>
        <begin position="266"/>
        <end position="290"/>
    </location>
</feature>
<dbReference type="CDD" id="cd03506">
    <property type="entry name" value="Delta6-FADS-like"/>
    <property type="match status" value="1"/>
</dbReference>
<dbReference type="GO" id="GO:0006629">
    <property type="term" value="P:lipid metabolic process"/>
    <property type="evidence" value="ECO:0007669"/>
    <property type="project" value="InterPro"/>
</dbReference>
<dbReference type="PANTHER" id="PTHR19353">
    <property type="entry name" value="FATTY ACID DESATURASE 2"/>
    <property type="match status" value="1"/>
</dbReference>
<dbReference type="InterPro" id="IPR012171">
    <property type="entry name" value="Fatty_acid_desaturase"/>
</dbReference>
<dbReference type="InterPro" id="IPR005804">
    <property type="entry name" value="FA_desaturase_dom"/>
</dbReference>
<feature type="region of interest" description="Disordered" evidence="1">
    <location>
        <begin position="27"/>
        <end position="57"/>
    </location>
</feature>
<feature type="transmembrane region" description="Helical" evidence="2">
    <location>
        <begin position="103"/>
        <end position="123"/>
    </location>
</feature>
<name>A0A6N9TBX1_9ALTE</name>
<accession>A0A6N9TBX1</accession>